<proteinExistence type="predicted"/>
<dbReference type="Proteomes" id="UP000223025">
    <property type="component" value="Segment"/>
</dbReference>
<organism evidence="1 2">
    <name type="scientific">Agrobacterium phage Atu_ph07</name>
    <dbReference type="NCBI Taxonomy" id="2024264"/>
    <lineage>
        <taxon>Viruses</taxon>
        <taxon>Duplodnaviria</taxon>
        <taxon>Heunggongvirae</taxon>
        <taxon>Uroviricota</taxon>
        <taxon>Caudoviricetes</taxon>
        <taxon>Polybotosvirus</taxon>
        <taxon>Polybotosvirus Atuph07</taxon>
    </lineage>
</organism>
<accession>A0A223VZX3</accession>
<sequence>MKEWKFRQELFHRLNPVTPDMYGPDDIEMMKSTSSNNIIAVVSRYMQGWVPEKVIYPAKSYFVAIVYARLLRDHFGENPYVVLNDVDLLHQNDPYFIPYDDAIHIYDAILDTFGWDFDLTLGEIPDVQNYFNEEFQINSK</sequence>
<name>A0A223VZX3_9CAUD</name>
<protein>
    <submittedName>
        <fullName evidence="1">Uncharacterized protein</fullName>
    </submittedName>
</protein>
<dbReference type="RefSeq" id="YP_009611814.1">
    <property type="nucleotide sequence ID" value="NC_042013.1"/>
</dbReference>
<reference evidence="1 2" key="1">
    <citation type="submission" date="2017-06" db="EMBL/GenBank/DDBJ databases">
        <authorList>
            <person name="Kim H.J."/>
            <person name="Triplett B.A."/>
        </authorList>
    </citation>
    <scope>NUCLEOTIDE SEQUENCE [LARGE SCALE GENOMIC DNA]</scope>
</reference>
<dbReference type="KEGG" id="vg:40088152"/>
<evidence type="ECO:0000313" key="1">
    <source>
        <dbReference type="EMBL" id="ASV44723.1"/>
    </source>
</evidence>
<dbReference type="GeneID" id="40088152"/>
<dbReference type="OrthoDB" id="28390at10239"/>
<keyword evidence="2" id="KW-1185">Reference proteome</keyword>
<evidence type="ECO:0000313" key="2">
    <source>
        <dbReference type="Proteomes" id="UP000223025"/>
    </source>
</evidence>
<dbReference type="EMBL" id="MF403008">
    <property type="protein sequence ID" value="ASV44723.1"/>
    <property type="molecule type" value="Genomic_DNA"/>
</dbReference>